<dbReference type="AlphaFoldDB" id="A0A0R0F6L8"/>
<dbReference type="EMBL" id="CM000851">
    <property type="protein sequence ID" value="KRG98026.1"/>
    <property type="molecule type" value="Genomic_DNA"/>
</dbReference>
<evidence type="ECO:0000313" key="2">
    <source>
        <dbReference type="EnsemblPlants" id="KRG98026"/>
    </source>
</evidence>
<organism evidence="1">
    <name type="scientific">Glycine max</name>
    <name type="common">Soybean</name>
    <name type="synonym">Glycine hispida</name>
    <dbReference type="NCBI Taxonomy" id="3847"/>
    <lineage>
        <taxon>Eukaryota</taxon>
        <taxon>Viridiplantae</taxon>
        <taxon>Streptophyta</taxon>
        <taxon>Embryophyta</taxon>
        <taxon>Tracheophyta</taxon>
        <taxon>Spermatophyta</taxon>
        <taxon>Magnoliopsida</taxon>
        <taxon>eudicotyledons</taxon>
        <taxon>Gunneridae</taxon>
        <taxon>Pentapetalae</taxon>
        <taxon>rosids</taxon>
        <taxon>fabids</taxon>
        <taxon>Fabales</taxon>
        <taxon>Fabaceae</taxon>
        <taxon>Papilionoideae</taxon>
        <taxon>50 kb inversion clade</taxon>
        <taxon>NPAAA clade</taxon>
        <taxon>indigoferoid/millettioid clade</taxon>
        <taxon>Phaseoleae</taxon>
        <taxon>Glycine</taxon>
        <taxon>Glycine subgen. Soja</taxon>
    </lineage>
</organism>
<proteinExistence type="predicted"/>
<gene>
    <name evidence="1" type="ORF">GLYMA_18G045500</name>
</gene>
<dbReference type="EnsemblPlants" id="KRG98026">
    <property type="protein sequence ID" value="KRG98026"/>
    <property type="gene ID" value="GLYMA_18G045500"/>
</dbReference>
<dbReference type="Gramene" id="KRG98026">
    <property type="protein sequence ID" value="KRG98026"/>
    <property type="gene ID" value="GLYMA_18G045500"/>
</dbReference>
<accession>A0A0R0F6L8</accession>
<sequence>MEDELTVAALWKKLEDSPSPSLKSQYNMNLLVFIGKDKDPIFYFCYVSGHFA</sequence>
<reference evidence="1 2" key="1">
    <citation type="journal article" date="2010" name="Nature">
        <title>Genome sequence of the palaeopolyploid soybean.</title>
        <authorList>
            <person name="Schmutz J."/>
            <person name="Cannon S.B."/>
            <person name="Schlueter J."/>
            <person name="Ma J."/>
            <person name="Mitros T."/>
            <person name="Nelson W."/>
            <person name="Hyten D.L."/>
            <person name="Song Q."/>
            <person name="Thelen J.J."/>
            <person name="Cheng J."/>
            <person name="Xu D."/>
            <person name="Hellsten U."/>
            <person name="May G.D."/>
            <person name="Yu Y."/>
            <person name="Sakurai T."/>
            <person name="Umezawa T."/>
            <person name="Bhattacharyya M.K."/>
            <person name="Sandhu D."/>
            <person name="Valliyodan B."/>
            <person name="Lindquist E."/>
            <person name="Peto M."/>
            <person name="Grant D."/>
            <person name="Shu S."/>
            <person name="Goodstein D."/>
            <person name="Barry K."/>
            <person name="Futrell-Griggs M."/>
            <person name="Abernathy B."/>
            <person name="Du J."/>
            <person name="Tian Z."/>
            <person name="Zhu L."/>
            <person name="Gill N."/>
            <person name="Joshi T."/>
            <person name="Libault M."/>
            <person name="Sethuraman A."/>
            <person name="Zhang X.-C."/>
            <person name="Shinozaki K."/>
            <person name="Nguyen H.T."/>
            <person name="Wing R.A."/>
            <person name="Cregan P."/>
            <person name="Specht J."/>
            <person name="Grimwood J."/>
            <person name="Rokhsar D."/>
            <person name="Stacey G."/>
            <person name="Shoemaker R.C."/>
            <person name="Jackson S.A."/>
        </authorList>
    </citation>
    <scope>NUCLEOTIDE SEQUENCE [LARGE SCALE GENOMIC DNA]</scope>
    <source>
        <strain evidence="2">cv. Williams 82</strain>
        <tissue evidence="1">Callus</tissue>
    </source>
</reference>
<protein>
    <submittedName>
        <fullName evidence="1 2">Uncharacterized protein</fullName>
    </submittedName>
</protein>
<evidence type="ECO:0000313" key="1">
    <source>
        <dbReference type="EMBL" id="KRG98026.1"/>
    </source>
</evidence>
<name>A0A0R0F6L8_SOYBN</name>
<evidence type="ECO:0000313" key="3">
    <source>
        <dbReference type="Proteomes" id="UP000008827"/>
    </source>
</evidence>
<dbReference type="InParanoid" id="A0A0R0F6L8"/>
<reference evidence="2" key="2">
    <citation type="submission" date="2018-02" db="UniProtKB">
        <authorList>
            <consortium name="EnsemblPlants"/>
        </authorList>
    </citation>
    <scope>IDENTIFICATION</scope>
    <source>
        <strain evidence="2">Williams 82</strain>
    </source>
</reference>
<dbReference type="Proteomes" id="UP000008827">
    <property type="component" value="Chromosome 18"/>
</dbReference>
<keyword evidence="3" id="KW-1185">Reference proteome</keyword>
<reference evidence="1" key="3">
    <citation type="submission" date="2018-07" db="EMBL/GenBank/DDBJ databases">
        <title>WGS assembly of Glycine max.</title>
        <authorList>
            <person name="Schmutz J."/>
            <person name="Cannon S."/>
            <person name="Schlueter J."/>
            <person name="Ma J."/>
            <person name="Mitros T."/>
            <person name="Nelson W."/>
            <person name="Hyten D."/>
            <person name="Song Q."/>
            <person name="Thelen J."/>
            <person name="Cheng J."/>
            <person name="Xu D."/>
            <person name="Hellsten U."/>
            <person name="May G."/>
            <person name="Yu Y."/>
            <person name="Sakurai T."/>
            <person name="Umezawa T."/>
            <person name="Bhattacharyya M."/>
            <person name="Sandhu D."/>
            <person name="Valliyodan B."/>
            <person name="Lindquist E."/>
            <person name="Peto M."/>
            <person name="Grant D."/>
            <person name="Shu S."/>
            <person name="Goodstein D."/>
            <person name="Barry K."/>
            <person name="Futrell-Griggs M."/>
            <person name="Abernathy B."/>
            <person name="Du J."/>
            <person name="Tian Z."/>
            <person name="Zhu L."/>
            <person name="Gill N."/>
            <person name="Joshi T."/>
            <person name="Libault M."/>
            <person name="Sethuraman A."/>
            <person name="Zhang X."/>
            <person name="Shinozaki K."/>
            <person name="Nguyen H."/>
            <person name="Wing R."/>
            <person name="Cregan P."/>
            <person name="Specht J."/>
            <person name="Grimwood J."/>
            <person name="Rokhsar D."/>
            <person name="Stacey G."/>
            <person name="Shoemaker R."/>
            <person name="Jackson S."/>
        </authorList>
    </citation>
    <scope>NUCLEOTIDE SEQUENCE</scope>
    <source>
        <tissue evidence="1">Callus</tissue>
    </source>
</reference>